<dbReference type="SUPFAM" id="SSF54675">
    <property type="entry name" value="Nicotinate/Quinolinate PRTase N-terminal domain-like"/>
    <property type="match status" value="1"/>
</dbReference>
<evidence type="ECO:0000256" key="11">
    <source>
        <dbReference type="ARBA" id="ARBA00069173"/>
    </source>
</evidence>
<evidence type="ECO:0000256" key="9">
    <source>
        <dbReference type="ARBA" id="ARBA00033102"/>
    </source>
</evidence>
<dbReference type="KEGG" id="woc:BA177_11250"/>
<feature type="binding site" evidence="13">
    <location>
        <begin position="132"/>
        <end position="134"/>
    </location>
    <ligand>
        <name>substrate</name>
    </ligand>
</feature>
<gene>
    <name evidence="16" type="ORF">BA177_11250</name>
</gene>
<dbReference type="STRING" id="1548547.BA177_11250"/>
<feature type="binding site" evidence="13">
    <location>
        <position position="156"/>
    </location>
    <ligand>
        <name>substrate</name>
    </ligand>
</feature>
<dbReference type="Pfam" id="PF01729">
    <property type="entry name" value="QRPTase_C"/>
    <property type="match status" value="1"/>
</dbReference>
<dbReference type="PANTHER" id="PTHR32179">
    <property type="entry name" value="NICOTINATE-NUCLEOTIDE PYROPHOSPHORYLASE [CARBOXYLATING]"/>
    <property type="match status" value="1"/>
</dbReference>
<comment type="function">
    <text evidence="1">Involved in the catabolism of quinolinic acid (QA).</text>
</comment>
<dbReference type="InterPro" id="IPR002638">
    <property type="entry name" value="Quinolinate_PRibosylTrfase_C"/>
</dbReference>
<dbReference type="SUPFAM" id="SSF51690">
    <property type="entry name" value="Nicotinate/Quinolinate PRTase C-terminal domain-like"/>
    <property type="match status" value="1"/>
</dbReference>
<keyword evidence="7 12" id="KW-0328">Glycosyltransferase</keyword>
<evidence type="ECO:0000256" key="10">
    <source>
        <dbReference type="ARBA" id="ARBA00047445"/>
    </source>
</evidence>
<name>A0A193LGW6_9GAMM</name>
<reference evidence="16 17" key="1">
    <citation type="submission" date="2016-06" db="EMBL/GenBank/DDBJ databases">
        <title>Complete genome sequence of a deep-branching marine Gamma Proteobacterium Woeseia oceani type strain XK5.</title>
        <authorList>
            <person name="Mu D."/>
            <person name="Du Z."/>
        </authorList>
    </citation>
    <scope>NUCLEOTIDE SEQUENCE [LARGE SCALE GENOMIC DNA]</scope>
    <source>
        <strain evidence="16 17">XK5</strain>
    </source>
</reference>
<dbReference type="Pfam" id="PF02749">
    <property type="entry name" value="QRPTase_N"/>
    <property type="match status" value="1"/>
</dbReference>
<comment type="catalytic activity">
    <reaction evidence="10">
        <text>nicotinate beta-D-ribonucleotide + CO2 + diphosphate = quinolinate + 5-phospho-alpha-D-ribose 1-diphosphate + 2 H(+)</text>
        <dbReference type="Rhea" id="RHEA:12733"/>
        <dbReference type="ChEBI" id="CHEBI:15378"/>
        <dbReference type="ChEBI" id="CHEBI:16526"/>
        <dbReference type="ChEBI" id="CHEBI:29959"/>
        <dbReference type="ChEBI" id="CHEBI:33019"/>
        <dbReference type="ChEBI" id="CHEBI:57502"/>
        <dbReference type="ChEBI" id="CHEBI:58017"/>
        <dbReference type="EC" id="2.4.2.19"/>
    </reaction>
</comment>
<proteinExistence type="inferred from homology"/>
<evidence type="ECO:0000256" key="2">
    <source>
        <dbReference type="ARBA" id="ARBA00004893"/>
    </source>
</evidence>
<feature type="domain" description="Quinolinate phosphoribosyl transferase N-terminal" evidence="15">
    <location>
        <begin position="26"/>
        <end position="109"/>
    </location>
</feature>
<dbReference type="EC" id="2.4.2.19" evidence="5"/>
<evidence type="ECO:0000256" key="8">
    <source>
        <dbReference type="ARBA" id="ARBA00022679"/>
    </source>
</evidence>
<evidence type="ECO:0000259" key="15">
    <source>
        <dbReference type="Pfam" id="PF02749"/>
    </source>
</evidence>
<feature type="binding site" evidence="13">
    <location>
        <begin position="243"/>
        <end position="245"/>
    </location>
    <ligand>
        <name>substrate</name>
    </ligand>
</feature>
<evidence type="ECO:0000313" key="17">
    <source>
        <dbReference type="Proteomes" id="UP000092695"/>
    </source>
</evidence>
<dbReference type="PANTHER" id="PTHR32179:SF3">
    <property type="entry name" value="NICOTINATE-NUCLEOTIDE PYROPHOSPHORYLASE [CARBOXYLATING]"/>
    <property type="match status" value="1"/>
</dbReference>
<sequence length="281" mass="30185">MQTALQAVIESNVKAALDEDLGSGDLTAALVPANTFADARIIAREDMVLAGQPWADRVFRILDEDVKITWRVRDGERLTAGDTLCTLRGAARALLSAERTALNFLQTLSATATATARYVAAVAHTEARILDTRKTIPGLRRAQKYAVTCGGGQNHRVGLFDAILIKENHIASAGSIAAAVNRAREINADVLLEVEVETLAQLDEALAIRVRRILLDNFSLNDLHTAVLRNRSHGDKAAELEASGGMTIDDLKAVAETGVDFISVGALTKHVHAADLSMLFD</sequence>
<comment type="pathway">
    <text evidence="2">Cofactor biosynthesis; NAD(+) biosynthesis; nicotinate D-ribonucleotide from quinolinate: step 1/1.</text>
</comment>
<keyword evidence="8 12" id="KW-0808">Transferase</keyword>
<evidence type="ECO:0000256" key="6">
    <source>
        <dbReference type="ARBA" id="ARBA00022642"/>
    </source>
</evidence>
<feature type="binding site" evidence="13">
    <location>
        <position position="216"/>
    </location>
    <ligand>
        <name>substrate</name>
    </ligand>
</feature>
<dbReference type="InterPro" id="IPR027277">
    <property type="entry name" value="NadC/ModD"/>
</dbReference>
<keyword evidence="17" id="KW-1185">Reference proteome</keyword>
<dbReference type="InterPro" id="IPR036068">
    <property type="entry name" value="Nicotinate_pribotase-like_C"/>
</dbReference>
<evidence type="ECO:0000256" key="1">
    <source>
        <dbReference type="ARBA" id="ARBA00003237"/>
    </source>
</evidence>
<feature type="binding site" evidence="13">
    <location>
        <position position="195"/>
    </location>
    <ligand>
        <name>substrate</name>
    </ligand>
</feature>
<dbReference type="GO" id="GO:0004514">
    <property type="term" value="F:nicotinate-nucleotide diphosphorylase (carboxylating) activity"/>
    <property type="evidence" value="ECO:0007669"/>
    <property type="project" value="UniProtKB-EC"/>
</dbReference>
<evidence type="ECO:0000256" key="3">
    <source>
        <dbReference type="ARBA" id="ARBA00009400"/>
    </source>
</evidence>
<organism evidence="16 17">
    <name type="scientific">Woeseia oceani</name>
    <dbReference type="NCBI Taxonomy" id="1548547"/>
    <lineage>
        <taxon>Bacteria</taxon>
        <taxon>Pseudomonadati</taxon>
        <taxon>Pseudomonadota</taxon>
        <taxon>Gammaproteobacteria</taxon>
        <taxon>Woeseiales</taxon>
        <taxon>Woeseiaceae</taxon>
        <taxon>Woeseia</taxon>
    </lineage>
</organism>
<feature type="binding site" evidence="13">
    <location>
        <begin position="264"/>
        <end position="266"/>
    </location>
    <ligand>
        <name>substrate</name>
    </ligand>
</feature>
<comment type="similarity">
    <text evidence="3 12">Belongs to the NadC/ModD family.</text>
</comment>
<evidence type="ECO:0000256" key="7">
    <source>
        <dbReference type="ARBA" id="ARBA00022676"/>
    </source>
</evidence>
<dbReference type="Gene3D" id="3.20.20.70">
    <property type="entry name" value="Aldolase class I"/>
    <property type="match status" value="1"/>
</dbReference>
<feature type="domain" description="Quinolinate phosphoribosyl transferase C-terminal" evidence="14">
    <location>
        <begin position="112"/>
        <end position="278"/>
    </location>
</feature>
<feature type="binding site" evidence="13">
    <location>
        <position position="99"/>
    </location>
    <ligand>
        <name>substrate</name>
    </ligand>
</feature>
<dbReference type="GO" id="GO:0009435">
    <property type="term" value="P:NAD+ biosynthetic process"/>
    <property type="evidence" value="ECO:0007669"/>
    <property type="project" value="UniProtKB-UniPathway"/>
</dbReference>
<dbReference type="InterPro" id="IPR013785">
    <property type="entry name" value="Aldolase_TIM"/>
</dbReference>
<dbReference type="FunFam" id="3.90.1170.20:FF:000001">
    <property type="entry name" value="Nicotinate-nucleotide diphosphorylase (Carboxylating)"/>
    <property type="match status" value="1"/>
</dbReference>
<feature type="binding site" evidence="13">
    <location>
        <position position="166"/>
    </location>
    <ligand>
        <name>substrate</name>
    </ligand>
</feature>
<evidence type="ECO:0000256" key="12">
    <source>
        <dbReference type="PIRNR" id="PIRNR006250"/>
    </source>
</evidence>
<dbReference type="FunFam" id="3.20.20.70:FF:000030">
    <property type="entry name" value="Nicotinate-nucleotide pyrophosphorylase, carboxylating"/>
    <property type="match status" value="1"/>
</dbReference>
<protein>
    <recommendedName>
        <fullName evidence="11">Probable nicotinate-nucleotide pyrophosphorylase [carboxylating]</fullName>
        <ecNumber evidence="5">2.4.2.19</ecNumber>
    </recommendedName>
    <alternativeName>
        <fullName evidence="9">Quinolinate phosphoribosyltransferase [decarboxylating]</fullName>
    </alternativeName>
</protein>
<dbReference type="RefSeq" id="WP_068616293.1">
    <property type="nucleotide sequence ID" value="NZ_CP016268.1"/>
</dbReference>
<dbReference type="CDD" id="cd01572">
    <property type="entry name" value="QPRTase"/>
    <property type="match status" value="1"/>
</dbReference>
<dbReference type="GO" id="GO:0034213">
    <property type="term" value="P:quinolinate catabolic process"/>
    <property type="evidence" value="ECO:0007669"/>
    <property type="project" value="TreeGrafter"/>
</dbReference>
<evidence type="ECO:0000256" key="4">
    <source>
        <dbReference type="ARBA" id="ARBA00011218"/>
    </source>
</evidence>
<dbReference type="Gene3D" id="3.90.1170.20">
    <property type="entry name" value="Quinolinate phosphoribosyl transferase, N-terminal domain"/>
    <property type="match status" value="1"/>
</dbReference>
<dbReference type="EMBL" id="CP016268">
    <property type="protein sequence ID" value="ANO51703.1"/>
    <property type="molecule type" value="Genomic_DNA"/>
</dbReference>
<dbReference type="InterPro" id="IPR004393">
    <property type="entry name" value="NadC"/>
</dbReference>
<evidence type="ECO:0000256" key="5">
    <source>
        <dbReference type="ARBA" id="ARBA00011944"/>
    </source>
</evidence>
<evidence type="ECO:0000259" key="14">
    <source>
        <dbReference type="Pfam" id="PF01729"/>
    </source>
</evidence>
<dbReference type="NCBIfam" id="TIGR00078">
    <property type="entry name" value="nadC"/>
    <property type="match status" value="1"/>
</dbReference>
<dbReference type="UniPathway" id="UPA00253">
    <property type="reaction ID" value="UER00331"/>
</dbReference>
<accession>A0A193LGW6</accession>
<evidence type="ECO:0000313" key="16">
    <source>
        <dbReference type="EMBL" id="ANO51703.1"/>
    </source>
</evidence>
<dbReference type="AlphaFoldDB" id="A0A193LGW6"/>
<dbReference type="InterPro" id="IPR022412">
    <property type="entry name" value="Quinolinate_PRibosylTrfase_N"/>
</dbReference>
<dbReference type="Proteomes" id="UP000092695">
    <property type="component" value="Chromosome"/>
</dbReference>
<dbReference type="PIRSF" id="PIRSF006250">
    <property type="entry name" value="NadC_ModD"/>
    <property type="match status" value="1"/>
</dbReference>
<keyword evidence="6" id="KW-0662">Pyridine nucleotide biosynthesis</keyword>
<dbReference type="OrthoDB" id="9782546at2"/>
<comment type="subunit">
    <text evidence="4">Hexamer formed by 3 homodimers.</text>
</comment>
<evidence type="ECO:0000256" key="13">
    <source>
        <dbReference type="PIRSR" id="PIRSR006250-1"/>
    </source>
</evidence>
<dbReference type="InterPro" id="IPR037128">
    <property type="entry name" value="Quinolinate_PRibosylTase_N_sf"/>
</dbReference>
<dbReference type="GO" id="GO:0005737">
    <property type="term" value="C:cytoplasm"/>
    <property type="evidence" value="ECO:0007669"/>
    <property type="project" value="TreeGrafter"/>
</dbReference>